<proteinExistence type="predicted"/>
<protein>
    <submittedName>
        <fullName evidence="2">Uncharacterized protein</fullName>
    </submittedName>
</protein>
<sequence>MSPNFQDRALPSRMPAQHSCIIADQSLQPNECTSLLLPMQNTHQSSSEDPSCSGAICTMLILAALCVGAWWLWKEGNEPQTINFLDRI</sequence>
<evidence type="ECO:0000313" key="3">
    <source>
        <dbReference type="Proteomes" id="UP000244855"/>
    </source>
</evidence>
<keyword evidence="1" id="KW-0812">Transmembrane</keyword>
<organism evidence="2 3">
    <name type="scientific">Periconia macrospinosa</name>
    <dbReference type="NCBI Taxonomy" id="97972"/>
    <lineage>
        <taxon>Eukaryota</taxon>
        <taxon>Fungi</taxon>
        <taxon>Dikarya</taxon>
        <taxon>Ascomycota</taxon>
        <taxon>Pezizomycotina</taxon>
        <taxon>Dothideomycetes</taxon>
        <taxon>Pleosporomycetidae</taxon>
        <taxon>Pleosporales</taxon>
        <taxon>Massarineae</taxon>
        <taxon>Periconiaceae</taxon>
        <taxon>Periconia</taxon>
    </lineage>
</organism>
<feature type="transmembrane region" description="Helical" evidence="1">
    <location>
        <begin position="53"/>
        <end position="73"/>
    </location>
</feature>
<evidence type="ECO:0000313" key="2">
    <source>
        <dbReference type="EMBL" id="PVH91121.1"/>
    </source>
</evidence>
<dbReference type="AlphaFoldDB" id="A0A2V1CZJ6"/>
<accession>A0A2V1CZJ6</accession>
<gene>
    <name evidence="2" type="ORF">DM02DRAFT_620679</name>
</gene>
<keyword evidence="1" id="KW-0472">Membrane</keyword>
<dbReference type="EMBL" id="KZ805952">
    <property type="protein sequence ID" value="PVH91121.1"/>
    <property type="molecule type" value="Genomic_DNA"/>
</dbReference>
<name>A0A2V1CZJ6_9PLEO</name>
<keyword evidence="1" id="KW-1133">Transmembrane helix</keyword>
<reference evidence="2 3" key="1">
    <citation type="journal article" date="2018" name="Sci. Rep.">
        <title>Comparative genomics provides insights into the lifestyle and reveals functional heterogeneity of dark septate endophytic fungi.</title>
        <authorList>
            <person name="Knapp D.G."/>
            <person name="Nemeth J.B."/>
            <person name="Barry K."/>
            <person name="Hainaut M."/>
            <person name="Henrissat B."/>
            <person name="Johnson J."/>
            <person name="Kuo A."/>
            <person name="Lim J.H.P."/>
            <person name="Lipzen A."/>
            <person name="Nolan M."/>
            <person name="Ohm R.A."/>
            <person name="Tamas L."/>
            <person name="Grigoriev I.V."/>
            <person name="Spatafora J.W."/>
            <person name="Nagy L.G."/>
            <person name="Kovacs G.M."/>
        </authorList>
    </citation>
    <scope>NUCLEOTIDE SEQUENCE [LARGE SCALE GENOMIC DNA]</scope>
    <source>
        <strain evidence="2 3">DSE2036</strain>
    </source>
</reference>
<evidence type="ECO:0000256" key="1">
    <source>
        <dbReference type="SAM" id="Phobius"/>
    </source>
</evidence>
<dbReference type="Proteomes" id="UP000244855">
    <property type="component" value="Unassembled WGS sequence"/>
</dbReference>
<keyword evidence="3" id="KW-1185">Reference proteome</keyword>